<dbReference type="GO" id="GO:0016301">
    <property type="term" value="F:kinase activity"/>
    <property type="evidence" value="ECO:0007669"/>
    <property type="project" value="UniProtKB-KW"/>
</dbReference>
<protein>
    <submittedName>
        <fullName evidence="3">Two-component system capsular synthesis sensor histidine kinase RcsC</fullName>
    </submittedName>
</protein>
<sequence>MSHPTDRPPRPMRAADPETSVRNDSERDRLGRYQRGLLFVGGGILSIVIALAVAYSAYACVRDYIAQGRAAFLVHLSLLRIEMETRQALFSRTVASAELLWGERRRPSARLMQSFTDQHGQALVQAGAGPASQFALARITPDEPAASFAAYLGFAEGLGQIMSAA</sequence>
<evidence type="ECO:0000256" key="2">
    <source>
        <dbReference type="SAM" id="Phobius"/>
    </source>
</evidence>
<dbReference type="Proteomes" id="UP000247755">
    <property type="component" value="Unassembled WGS sequence"/>
</dbReference>
<reference evidence="3 4" key="1">
    <citation type="submission" date="2018-05" db="EMBL/GenBank/DDBJ databases">
        <title>Comparative genomics of bacterial root endophytes of switchgrass collected from native prairies over two seasons.</title>
        <authorList>
            <person name="Tang Y."/>
        </authorList>
    </citation>
    <scope>NUCLEOTIDE SEQUENCE [LARGE SCALE GENOMIC DNA]</scope>
    <source>
        <strain evidence="3 4">NFIX32</strain>
    </source>
</reference>
<accession>A0A318HZ09</accession>
<gene>
    <name evidence="3" type="ORF">NA66_10872</name>
</gene>
<keyword evidence="2" id="KW-1133">Transmembrane helix</keyword>
<evidence type="ECO:0000313" key="3">
    <source>
        <dbReference type="EMBL" id="PXX20078.1"/>
    </source>
</evidence>
<evidence type="ECO:0000256" key="1">
    <source>
        <dbReference type="SAM" id="MobiDB-lite"/>
    </source>
</evidence>
<keyword evidence="3" id="KW-0418">Kinase</keyword>
<feature type="region of interest" description="Disordered" evidence="1">
    <location>
        <begin position="1"/>
        <end position="27"/>
    </location>
</feature>
<keyword evidence="2" id="KW-0472">Membrane</keyword>
<comment type="caution">
    <text evidence="3">The sequence shown here is derived from an EMBL/GenBank/DDBJ whole genome shotgun (WGS) entry which is preliminary data.</text>
</comment>
<feature type="transmembrane region" description="Helical" evidence="2">
    <location>
        <begin position="37"/>
        <end position="58"/>
    </location>
</feature>
<dbReference type="EMBL" id="QJJY01000087">
    <property type="protein sequence ID" value="PXX20078.1"/>
    <property type="molecule type" value="Genomic_DNA"/>
</dbReference>
<name>A0A318HZ09_BURPY</name>
<proteinExistence type="predicted"/>
<keyword evidence="3" id="KW-0808">Transferase</keyword>
<keyword evidence="2" id="KW-0812">Transmembrane</keyword>
<organism evidence="3 4">
    <name type="scientific">Burkholderia pyrrocinia</name>
    <name type="common">Pseudomonas pyrrocinia</name>
    <dbReference type="NCBI Taxonomy" id="60550"/>
    <lineage>
        <taxon>Bacteria</taxon>
        <taxon>Pseudomonadati</taxon>
        <taxon>Pseudomonadota</taxon>
        <taxon>Betaproteobacteria</taxon>
        <taxon>Burkholderiales</taxon>
        <taxon>Burkholderiaceae</taxon>
        <taxon>Burkholderia</taxon>
        <taxon>Burkholderia cepacia complex</taxon>
    </lineage>
</organism>
<dbReference type="AlphaFoldDB" id="A0A318HZ09"/>
<feature type="non-terminal residue" evidence="3">
    <location>
        <position position="165"/>
    </location>
</feature>
<evidence type="ECO:0000313" key="4">
    <source>
        <dbReference type="Proteomes" id="UP000247755"/>
    </source>
</evidence>